<feature type="compositionally biased region" description="Basic and acidic residues" evidence="5">
    <location>
        <begin position="10"/>
        <end position="21"/>
    </location>
</feature>
<evidence type="ECO:0000256" key="3">
    <source>
        <dbReference type="ARBA" id="ARBA00022989"/>
    </source>
</evidence>
<dbReference type="Proteomes" id="UP000631535">
    <property type="component" value="Unassembled WGS sequence"/>
</dbReference>
<feature type="transmembrane region" description="Helical" evidence="6">
    <location>
        <begin position="232"/>
        <end position="252"/>
    </location>
</feature>
<accession>A0ABQ2MQV5</accession>
<proteinExistence type="predicted"/>
<evidence type="ECO:0000256" key="4">
    <source>
        <dbReference type="ARBA" id="ARBA00023136"/>
    </source>
</evidence>
<dbReference type="PANTHER" id="PTHR37422:SF13">
    <property type="entry name" value="LIPOPOLYSACCHARIDE BIOSYNTHESIS PROTEIN PA4999-RELATED"/>
    <property type="match status" value="1"/>
</dbReference>
<feature type="transmembrane region" description="Helical" evidence="6">
    <location>
        <begin position="189"/>
        <end position="212"/>
    </location>
</feature>
<keyword evidence="2 6" id="KW-0812">Transmembrane</keyword>
<dbReference type="EMBL" id="BMMP01000019">
    <property type="protein sequence ID" value="GGO56206.1"/>
    <property type="molecule type" value="Genomic_DNA"/>
</dbReference>
<evidence type="ECO:0000256" key="1">
    <source>
        <dbReference type="ARBA" id="ARBA00004141"/>
    </source>
</evidence>
<feature type="compositionally biased region" description="Basic and acidic residues" evidence="5">
    <location>
        <begin position="47"/>
        <end position="62"/>
    </location>
</feature>
<evidence type="ECO:0000313" key="9">
    <source>
        <dbReference type="Proteomes" id="UP000631535"/>
    </source>
</evidence>
<dbReference type="InterPro" id="IPR007016">
    <property type="entry name" value="O-antigen_ligase-rel_domated"/>
</dbReference>
<evidence type="ECO:0000256" key="6">
    <source>
        <dbReference type="SAM" id="Phobius"/>
    </source>
</evidence>
<keyword evidence="9" id="KW-1185">Reference proteome</keyword>
<feature type="transmembrane region" description="Helical" evidence="6">
    <location>
        <begin position="311"/>
        <end position="332"/>
    </location>
</feature>
<feature type="transmembrane region" description="Helical" evidence="6">
    <location>
        <begin position="162"/>
        <end position="182"/>
    </location>
</feature>
<comment type="caution">
    <text evidence="8">The sequence shown here is derived from an EMBL/GenBank/DDBJ whole genome shotgun (WGS) entry which is preliminary data.</text>
</comment>
<feature type="compositionally biased region" description="Pro residues" evidence="5">
    <location>
        <begin position="33"/>
        <end position="46"/>
    </location>
</feature>
<feature type="region of interest" description="Disordered" evidence="5">
    <location>
        <begin position="1"/>
        <end position="70"/>
    </location>
</feature>
<evidence type="ECO:0000259" key="7">
    <source>
        <dbReference type="Pfam" id="PF04932"/>
    </source>
</evidence>
<feature type="domain" description="O-antigen ligase-related" evidence="7">
    <location>
        <begin position="273"/>
        <end position="430"/>
    </location>
</feature>
<feature type="transmembrane region" description="Helical" evidence="6">
    <location>
        <begin position="264"/>
        <end position="281"/>
    </location>
</feature>
<organism evidence="8 9">
    <name type="scientific">Streptomyces daqingensis</name>
    <dbReference type="NCBI Taxonomy" id="1472640"/>
    <lineage>
        <taxon>Bacteria</taxon>
        <taxon>Bacillati</taxon>
        <taxon>Actinomycetota</taxon>
        <taxon>Actinomycetes</taxon>
        <taxon>Kitasatosporales</taxon>
        <taxon>Streptomycetaceae</taxon>
        <taxon>Streptomyces</taxon>
    </lineage>
</organism>
<sequence length="528" mass="54261">MSAVTVLLPESRRPPNGDGRRTAGQPYRADGPAPEPPAGPPGPPAPHDPRFRDERDLRDHRTGRAGPKSWTRSGFWKRWAPMLPAVATVLVLCAPVQTGDVTASGKVTVPDAASLVLVVWCLVRLLRGRGGRLTGRAALVLGAPAVAFAVTTAASADPSASLTGFARYLQIFVVVPAALLLTMRDARDFRVLCGAMMLLGLVQGAVGVVQYLTGTGASYMGQDIRAVGTFGALDVMGMSTVVSYALVAAFALGVAPAGTTSRRMRVCSLWCAAALTAPLVLSFSRGAWIATALACAAVLLLSGVRRALLVLVTLAAAAVVVVGGAGVGSAMFEERVSSIFEVNSAPDRSVTDRYSLWAAAVSIWQSDPATGVGPKNFPAHRDGHASLGLSSGSDTAGAGMHFQREPLLSPHNMYLLVLSEQGLVGSVAFVGGGAALGLCCMRRLHVARRAGRGYAADPAAAGEQHTSGAPGAADCGLVAAGLLVWQAVDFLYADIGGPSTVLTAVVLGAVAWWALAVRPGADGGTSFP</sequence>
<evidence type="ECO:0000256" key="2">
    <source>
        <dbReference type="ARBA" id="ARBA00022692"/>
    </source>
</evidence>
<name>A0ABQ2MQV5_9ACTN</name>
<feature type="transmembrane region" description="Helical" evidence="6">
    <location>
        <begin position="287"/>
        <end position="304"/>
    </location>
</feature>
<reference evidence="9" key="1">
    <citation type="journal article" date="2019" name="Int. J. Syst. Evol. Microbiol.">
        <title>The Global Catalogue of Microorganisms (GCM) 10K type strain sequencing project: providing services to taxonomists for standard genome sequencing and annotation.</title>
        <authorList>
            <consortium name="The Broad Institute Genomics Platform"/>
            <consortium name="The Broad Institute Genome Sequencing Center for Infectious Disease"/>
            <person name="Wu L."/>
            <person name="Ma J."/>
        </authorList>
    </citation>
    <scope>NUCLEOTIDE SEQUENCE [LARGE SCALE GENOMIC DNA]</scope>
    <source>
        <strain evidence="9">CGMCC 4.7178</strain>
    </source>
</reference>
<dbReference type="InterPro" id="IPR051533">
    <property type="entry name" value="WaaL-like"/>
</dbReference>
<feature type="transmembrane region" description="Helical" evidence="6">
    <location>
        <begin position="138"/>
        <end position="156"/>
    </location>
</feature>
<keyword evidence="3 6" id="KW-1133">Transmembrane helix</keyword>
<keyword evidence="4 6" id="KW-0472">Membrane</keyword>
<gene>
    <name evidence="8" type="ORF">GCM10012287_49260</name>
</gene>
<comment type="subcellular location">
    <subcellularLocation>
        <location evidence="1">Membrane</location>
        <topology evidence="1">Multi-pass membrane protein</topology>
    </subcellularLocation>
</comment>
<dbReference type="Pfam" id="PF04932">
    <property type="entry name" value="Wzy_C"/>
    <property type="match status" value="1"/>
</dbReference>
<protein>
    <submittedName>
        <fullName evidence="8">Membrane protein</fullName>
    </submittedName>
</protein>
<dbReference type="PANTHER" id="PTHR37422">
    <property type="entry name" value="TEICHURONIC ACID BIOSYNTHESIS PROTEIN TUAE"/>
    <property type="match status" value="1"/>
</dbReference>
<evidence type="ECO:0000256" key="5">
    <source>
        <dbReference type="SAM" id="MobiDB-lite"/>
    </source>
</evidence>
<feature type="transmembrane region" description="Helical" evidence="6">
    <location>
        <begin position="413"/>
        <end position="439"/>
    </location>
</feature>
<evidence type="ECO:0000313" key="8">
    <source>
        <dbReference type="EMBL" id="GGO56206.1"/>
    </source>
</evidence>